<dbReference type="SUPFAM" id="SSF55797">
    <property type="entry name" value="PR-1-like"/>
    <property type="match status" value="1"/>
</dbReference>
<keyword evidence="5" id="KW-1185">Reference proteome</keyword>
<feature type="chain" id="PRO_5042571838" description="SCP domain-containing protein" evidence="2">
    <location>
        <begin position="17"/>
        <end position="406"/>
    </location>
</feature>
<dbReference type="PRINTS" id="PR00837">
    <property type="entry name" value="V5TPXLIKE"/>
</dbReference>
<feature type="region of interest" description="Disordered" evidence="1">
    <location>
        <begin position="84"/>
        <end position="202"/>
    </location>
</feature>
<dbReference type="Proteomes" id="UP001271007">
    <property type="component" value="Unassembled WGS sequence"/>
</dbReference>
<evidence type="ECO:0000313" key="4">
    <source>
        <dbReference type="EMBL" id="KAK3057857.1"/>
    </source>
</evidence>
<comment type="caution">
    <text evidence="4">The sequence shown here is derived from an EMBL/GenBank/DDBJ whole genome shotgun (WGS) entry which is preliminary data.</text>
</comment>
<sequence length="406" mass="43149">MRSFMLVAAYAALVAAVPYQRPGNGRQGHPRGPDEDCTKETAVQTTVETTTVVSSSSLAAAITQSSMTTDALSTSSVSDTVSEIVTTASSEETTKTTTKKHHTRRPHHPHRPHHKPHHHPKPPGVPHTTTAAETTTTSDAPQTTSITYAPSSPATTWTQPSATETSWSSKTTTAQQTTSAPAGPAESTFPYPSGSSIITTTDDSGAVGTYSFDFSGPTQTTWTPDSGSIVPTEHVTSYVLTNSDVVTTTTTTEAACTTPSSDYISTVVNMHAEVRANHTANPLAWDDSLACAAQRQADTCIWSHLVYIDGAGYGQNIAGGTEIDGAIDMWYSEAPHFDDKYGLADPGGNFEDYGHFTQMLWASSTAIGCATKDCGEGMGLYTVCNYYGWGNMWPYYGSQVMPLASS</sequence>
<feature type="signal peptide" evidence="2">
    <location>
        <begin position="1"/>
        <end position="16"/>
    </location>
</feature>
<dbReference type="GO" id="GO:0005576">
    <property type="term" value="C:extracellular region"/>
    <property type="evidence" value="ECO:0007669"/>
    <property type="project" value="InterPro"/>
</dbReference>
<dbReference type="Gene3D" id="3.40.33.10">
    <property type="entry name" value="CAP"/>
    <property type="match status" value="1"/>
</dbReference>
<dbReference type="InterPro" id="IPR001283">
    <property type="entry name" value="CRISP-related"/>
</dbReference>
<feature type="region of interest" description="Disordered" evidence="1">
    <location>
        <begin position="20"/>
        <end position="39"/>
    </location>
</feature>
<accession>A0AAJ0GHS6</accession>
<dbReference type="SMART" id="SM00198">
    <property type="entry name" value="SCP"/>
    <property type="match status" value="1"/>
</dbReference>
<proteinExistence type="predicted"/>
<dbReference type="AlphaFoldDB" id="A0AAJ0GHS6"/>
<evidence type="ECO:0000256" key="2">
    <source>
        <dbReference type="SAM" id="SignalP"/>
    </source>
</evidence>
<evidence type="ECO:0000259" key="3">
    <source>
        <dbReference type="SMART" id="SM00198"/>
    </source>
</evidence>
<name>A0AAJ0GHS6_9PEZI</name>
<feature type="compositionally biased region" description="Low complexity" evidence="1">
    <location>
        <begin position="126"/>
        <end position="147"/>
    </location>
</feature>
<dbReference type="PANTHER" id="PTHR10334">
    <property type="entry name" value="CYSTEINE-RICH SECRETORY PROTEIN-RELATED"/>
    <property type="match status" value="1"/>
</dbReference>
<dbReference type="Pfam" id="PF00188">
    <property type="entry name" value="CAP"/>
    <property type="match status" value="1"/>
</dbReference>
<feature type="compositionally biased region" description="Basic residues" evidence="1">
    <location>
        <begin position="97"/>
        <end position="121"/>
    </location>
</feature>
<dbReference type="InterPro" id="IPR035940">
    <property type="entry name" value="CAP_sf"/>
</dbReference>
<protein>
    <recommendedName>
        <fullName evidence="3">SCP domain-containing protein</fullName>
    </recommendedName>
</protein>
<feature type="compositionally biased region" description="Low complexity" evidence="1">
    <location>
        <begin position="193"/>
        <end position="202"/>
    </location>
</feature>
<feature type="compositionally biased region" description="Low complexity" evidence="1">
    <location>
        <begin position="165"/>
        <end position="185"/>
    </location>
</feature>
<dbReference type="InterPro" id="IPR002413">
    <property type="entry name" value="V5_allergen-like"/>
</dbReference>
<dbReference type="PROSITE" id="PS01009">
    <property type="entry name" value="CRISP_1"/>
    <property type="match status" value="1"/>
</dbReference>
<organism evidence="4 5">
    <name type="scientific">Extremus antarcticus</name>
    <dbReference type="NCBI Taxonomy" id="702011"/>
    <lineage>
        <taxon>Eukaryota</taxon>
        <taxon>Fungi</taxon>
        <taxon>Dikarya</taxon>
        <taxon>Ascomycota</taxon>
        <taxon>Pezizomycotina</taxon>
        <taxon>Dothideomycetes</taxon>
        <taxon>Dothideomycetidae</taxon>
        <taxon>Mycosphaerellales</taxon>
        <taxon>Extremaceae</taxon>
        <taxon>Extremus</taxon>
    </lineage>
</organism>
<feature type="compositionally biased region" description="Polar residues" evidence="1">
    <location>
        <begin position="148"/>
        <end position="164"/>
    </location>
</feature>
<dbReference type="InterPro" id="IPR014044">
    <property type="entry name" value="CAP_dom"/>
</dbReference>
<dbReference type="PRINTS" id="PR00838">
    <property type="entry name" value="V5ALLERGEN"/>
</dbReference>
<evidence type="ECO:0000256" key="1">
    <source>
        <dbReference type="SAM" id="MobiDB-lite"/>
    </source>
</evidence>
<gene>
    <name evidence="4" type="ORF">LTR09_000932</name>
</gene>
<dbReference type="InterPro" id="IPR018244">
    <property type="entry name" value="Allrgn_V5/Tpx1_CS"/>
</dbReference>
<evidence type="ECO:0000313" key="5">
    <source>
        <dbReference type="Proteomes" id="UP001271007"/>
    </source>
</evidence>
<feature type="domain" description="SCP" evidence="3">
    <location>
        <begin position="262"/>
        <end position="394"/>
    </location>
</feature>
<reference evidence="4" key="1">
    <citation type="submission" date="2023-04" db="EMBL/GenBank/DDBJ databases">
        <title>Black Yeasts Isolated from many extreme environments.</title>
        <authorList>
            <person name="Coleine C."/>
            <person name="Stajich J.E."/>
            <person name="Selbmann L."/>
        </authorList>
    </citation>
    <scope>NUCLEOTIDE SEQUENCE</scope>
    <source>
        <strain evidence="4">CCFEE 5312</strain>
    </source>
</reference>
<dbReference type="EMBL" id="JAWDJX010000002">
    <property type="protein sequence ID" value="KAK3057857.1"/>
    <property type="molecule type" value="Genomic_DNA"/>
</dbReference>
<keyword evidence="2" id="KW-0732">Signal</keyword>